<sequence>MKVIRLHPGKDRSLLRRHPWVFASSIAKGGADSGETVRVESSDGQFLAWAAYSPASQIRLRAWSFDANERIDAGFFASRLRAAIARRQALGIDLGACRLVHGESDSLPGCIVDRYDDIVVLQAGSAGIERWKSVLVAALHELMPEVRIYERSDAALREREGLAASTGWLLGDGPTQVEIRENGLRLKVDVATGHKTGFYLDQRDARARFTELVRAQAAQRVLNCFSYTGGFSLAALAGGAEQVVSVDSSAPALALAAEHVALNGFNAARTTFLDADVNATLRRLRDEGAQFDAIVLDPPKFAATPQQVERASRAYKDINRLAFHLLPPGGWLFTFSCSGGVSAELFQKIVAGAALDAGADAQIVARTGAGLDHPLSLHFPEGEYLKGLLLRRC</sequence>
<dbReference type="InterPro" id="IPR029063">
    <property type="entry name" value="SAM-dependent_MTases_sf"/>
</dbReference>
<dbReference type="GO" id="GO:0032259">
    <property type="term" value="P:methylation"/>
    <property type="evidence" value="ECO:0007669"/>
    <property type="project" value="UniProtKB-KW"/>
</dbReference>
<keyword evidence="7" id="KW-0694">RNA-binding</keyword>
<reference evidence="11" key="1">
    <citation type="submission" date="2015-08" db="EMBL/GenBank/DDBJ databases">
        <authorList>
            <person name="Varghese N."/>
        </authorList>
    </citation>
    <scope>NUCLEOTIDE SEQUENCE [LARGE SCALE GENOMIC DNA]</scope>
    <source>
        <strain evidence="11">DSM 18181</strain>
    </source>
</reference>
<evidence type="ECO:0000256" key="1">
    <source>
        <dbReference type="ARBA" id="ARBA00004496"/>
    </source>
</evidence>
<dbReference type="InterPro" id="IPR002478">
    <property type="entry name" value="PUA"/>
</dbReference>
<dbReference type="Gene3D" id="2.30.130.10">
    <property type="entry name" value="PUA domain"/>
    <property type="match status" value="1"/>
</dbReference>
<dbReference type="InterPro" id="IPR019614">
    <property type="entry name" value="SAM-dep_methyl-trfase"/>
</dbReference>
<dbReference type="PANTHER" id="PTHR42873:SF1">
    <property type="entry name" value="S-ADENOSYLMETHIONINE-DEPENDENT METHYLTRANSFERASE DOMAIN-CONTAINING PROTEIN"/>
    <property type="match status" value="1"/>
</dbReference>
<dbReference type="Proteomes" id="UP000183649">
    <property type="component" value="Unassembled WGS sequence"/>
</dbReference>
<keyword evidence="5" id="KW-0808">Transferase</keyword>
<dbReference type="GO" id="GO:0006364">
    <property type="term" value="P:rRNA processing"/>
    <property type="evidence" value="ECO:0007669"/>
    <property type="project" value="UniProtKB-KW"/>
</dbReference>
<keyword evidence="2" id="KW-0963">Cytoplasm</keyword>
<dbReference type="CDD" id="cd02440">
    <property type="entry name" value="AdoMet_MTases"/>
    <property type="match status" value="1"/>
</dbReference>
<gene>
    <name evidence="10" type="ORF">Ga0061069_106215</name>
</gene>
<organism evidence="10 11">
    <name type="scientific">Thiomonas bhubaneswarensis</name>
    <dbReference type="NCBI Taxonomy" id="339866"/>
    <lineage>
        <taxon>Bacteria</taxon>
        <taxon>Pseudomonadati</taxon>
        <taxon>Pseudomonadota</taxon>
        <taxon>Betaproteobacteria</taxon>
        <taxon>Burkholderiales</taxon>
        <taxon>Thiomonas</taxon>
    </lineage>
</organism>
<dbReference type="SUPFAM" id="SSF53335">
    <property type="entry name" value="S-adenosyl-L-methionine-dependent methyltransferases"/>
    <property type="match status" value="1"/>
</dbReference>
<dbReference type="GO" id="GO:0008168">
    <property type="term" value="F:methyltransferase activity"/>
    <property type="evidence" value="ECO:0007669"/>
    <property type="project" value="UniProtKB-KW"/>
</dbReference>
<evidence type="ECO:0000256" key="3">
    <source>
        <dbReference type="ARBA" id="ARBA00022552"/>
    </source>
</evidence>
<keyword evidence="4 10" id="KW-0489">Methyltransferase</keyword>
<dbReference type="Pfam" id="PF10672">
    <property type="entry name" value="Methyltrans_SAM"/>
    <property type="match status" value="1"/>
</dbReference>
<feature type="domain" description="PUA" evidence="9">
    <location>
        <begin position="2"/>
        <end position="85"/>
    </location>
</feature>
<evidence type="ECO:0000256" key="7">
    <source>
        <dbReference type="ARBA" id="ARBA00022884"/>
    </source>
</evidence>
<evidence type="ECO:0000256" key="8">
    <source>
        <dbReference type="ARBA" id="ARBA00038091"/>
    </source>
</evidence>
<dbReference type="OrthoDB" id="9805492at2"/>
<dbReference type="SUPFAM" id="SSF88697">
    <property type="entry name" value="PUA domain-like"/>
    <property type="match status" value="1"/>
</dbReference>
<evidence type="ECO:0000313" key="11">
    <source>
        <dbReference type="Proteomes" id="UP000183649"/>
    </source>
</evidence>
<dbReference type="Gene3D" id="3.30.750.80">
    <property type="entry name" value="RNA methyltransferase domain (HRMD) like"/>
    <property type="match status" value="1"/>
</dbReference>
<dbReference type="PANTHER" id="PTHR42873">
    <property type="entry name" value="RIBOSOMAL RNA LARGE SUBUNIT METHYLTRANSFERASE"/>
    <property type="match status" value="1"/>
</dbReference>
<proteinExistence type="inferred from homology"/>
<dbReference type="PROSITE" id="PS50890">
    <property type="entry name" value="PUA"/>
    <property type="match status" value="1"/>
</dbReference>
<dbReference type="EMBL" id="CYHF01000006">
    <property type="protein sequence ID" value="CUA98102.1"/>
    <property type="molecule type" value="Genomic_DNA"/>
</dbReference>
<dbReference type="SMART" id="SM00359">
    <property type="entry name" value="PUA"/>
    <property type="match status" value="1"/>
</dbReference>
<dbReference type="CDD" id="cd11572">
    <property type="entry name" value="RlmI_M_like"/>
    <property type="match status" value="1"/>
</dbReference>
<name>A0A0K6I4A6_9BURK</name>
<dbReference type="GO" id="GO:0005737">
    <property type="term" value="C:cytoplasm"/>
    <property type="evidence" value="ECO:0007669"/>
    <property type="project" value="UniProtKB-SubCell"/>
</dbReference>
<dbReference type="AlphaFoldDB" id="A0A0K6I4A6"/>
<dbReference type="RefSeq" id="WP_055450867.1">
    <property type="nucleotide sequence ID" value="NZ_CYHF01000006.1"/>
</dbReference>
<dbReference type="Pfam" id="PF17785">
    <property type="entry name" value="PUA_3"/>
    <property type="match status" value="1"/>
</dbReference>
<evidence type="ECO:0000256" key="6">
    <source>
        <dbReference type="ARBA" id="ARBA00022691"/>
    </source>
</evidence>
<dbReference type="STRING" id="339866.GCA_001418255_02006"/>
<keyword evidence="11" id="KW-1185">Reference proteome</keyword>
<dbReference type="InterPro" id="IPR041532">
    <property type="entry name" value="RlmI-like_PUA"/>
</dbReference>
<comment type="similarity">
    <text evidence="8">Belongs to the methyltransferase superfamily. RlmI family.</text>
</comment>
<dbReference type="InterPro" id="IPR015947">
    <property type="entry name" value="PUA-like_sf"/>
</dbReference>
<keyword evidence="3" id="KW-0698">rRNA processing</keyword>
<dbReference type="CDD" id="cd21153">
    <property type="entry name" value="PUA_RlmI"/>
    <property type="match status" value="1"/>
</dbReference>
<dbReference type="GO" id="GO:0003723">
    <property type="term" value="F:RNA binding"/>
    <property type="evidence" value="ECO:0007669"/>
    <property type="project" value="UniProtKB-KW"/>
</dbReference>
<accession>A0A0K6I4A6</accession>
<comment type="subcellular location">
    <subcellularLocation>
        <location evidence="1">Cytoplasm</location>
    </subcellularLocation>
</comment>
<evidence type="ECO:0000313" key="10">
    <source>
        <dbReference type="EMBL" id="CUA98102.1"/>
    </source>
</evidence>
<protein>
    <submittedName>
        <fullName evidence="10">23S rRNA G2069 N7-methylase RlmK or C1962 C5-methylase RlmI</fullName>
    </submittedName>
</protein>
<evidence type="ECO:0000256" key="5">
    <source>
        <dbReference type="ARBA" id="ARBA00022679"/>
    </source>
</evidence>
<dbReference type="Gene3D" id="3.40.50.150">
    <property type="entry name" value="Vaccinia Virus protein VP39"/>
    <property type="match status" value="1"/>
</dbReference>
<evidence type="ECO:0000256" key="2">
    <source>
        <dbReference type="ARBA" id="ARBA00022490"/>
    </source>
</evidence>
<keyword evidence="6" id="KW-0949">S-adenosyl-L-methionine</keyword>
<dbReference type="InterPro" id="IPR036974">
    <property type="entry name" value="PUA_sf"/>
</dbReference>
<evidence type="ECO:0000256" key="4">
    <source>
        <dbReference type="ARBA" id="ARBA00022603"/>
    </source>
</evidence>
<evidence type="ECO:0000259" key="9">
    <source>
        <dbReference type="SMART" id="SM00359"/>
    </source>
</evidence>